<dbReference type="InterPro" id="IPR036259">
    <property type="entry name" value="MFS_trans_sf"/>
</dbReference>
<feature type="transmembrane region" description="Helical" evidence="6">
    <location>
        <begin position="367"/>
        <end position="389"/>
    </location>
</feature>
<feature type="transmembrane region" description="Helical" evidence="6">
    <location>
        <begin position="324"/>
        <end position="347"/>
    </location>
</feature>
<keyword evidence="3 6" id="KW-1133">Transmembrane helix</keyword>
<organism evidence="8 9">
    <name type="scientific">Lachnellula suecica</name>
    <dbReference type="NCBI Taxonomy" id="602035"/>
    <lineage>
        <taxon>Eukaryota</taxon>
        <taxon>Fungi</taxon>
        <taxon>Dikarya</taxon>
        <taxon>Ascomycota</taxon>
        <taxon>Pezizomycotina</taxon>
        <taxon>Leotiomycetes</taxon>
        <taxon>Helotiales</taxon>
        <taxon>Lachnaceae</taxon>
        <taxon>Lachnellula</taxon>
    </lineage>
</organism>
<proteinExistence type="predicted"/>
<name>A0A8T9BVW0_9HELO</name>
<dbReference type="EMBL" id="QGMK01001651">
    <property type="protein sequence ID" value="TVY65660.1"/>
    <property type="molecule type" value="Genomic_DNA"/>
</dbReference>
<evidence type="ECO:0000313" key="9">
    <source>
        <dbReference type="Proteomes" id="UP000469558"/>
    </source>
</evidence>
<comment type="caution">
    <text evidence="8">The sequence shown here is derived from an EMBL/GenBank/DDBJ whole genome shotgun (WGS) entry which is preliminary data.</text>
</comment>
<dbReference type="GO" id="GO:0022857">
    <property type="term" value="F:transmembrane transporter activity"/>
    <property type="evidence" value="ECO:0007669"/>
    <property type="project" value="InterPro"/>
</dbReference>
<feature type="transmembrane region" description="Helical" evidence="6">
    <location>
        <begin position="410"/>
        <end position="431"/>
    </location>
</feature>
<dbReference type="PROSITE" id="PS50850">
    <property type="entry name" value="MFS"/>
    <property type="match status" value="1"/>
</dbReference>
<reference evidence="8 9" key="1">
    <citation type="submission" date="2018-05" db="EMBL/GenBank/DDBJ databases">
        <title>Genome sequencing and assembly of the regulated plant pathogen Lachnellula willkommii and related sister species for the development of diagnostic species identification markers.</title>
        <authorList>
            <person name="Giroux E."/>
            <person name="Bilodeau G."/>
        </authorList>
    </citation>
    <scope>NUCLEOTIDE SEQUENCE [LARGE SCALE GENOMIC DNA]</scope>
    <source>
        <strain evidence="8 9">CBS 268.59</strain>
    </source>
</reference>
<evidence type="ECO:0000256" key="4">
    <source>
        <dbReference type="ARBA" id="ARBA00023136"/>
    </source>
</evidence>
<keyword evidence="2 6" id="KW-0812">Transmembrane</keyword>
<feature type="domain" description="Major facilitator superfamily (MFS) profile" evidence="7">
    <location>
        <begin position="50"/>
        <end position="543"/>
    </location>
</feature>
<dbReference type="SUPFAM" id="SSF103473">
    <property type="entry name" value="MFS general substrate transporter"/>
    <property type="match status" value="1"/>
</dbReference>
<sequence length="543" mass="59516">MAPTQIELVPGTEILLSTEDGTPDKLILIPEPSDRSDDPLNWSTTWKTIVIANQAIFVFISILTPLAIAPLTPIFIQEFHKSIPEVNMLFGAAAMALGYANFIIVPFSNVFGRRPTILICGLICVLANIWQARVTSYNSFLAARVISGLGAAANESIMPMVIGDVMFLHQRGLWMGVYFWAYFIGVSLGPIISGNIAAHISWRWFFWVCTILQGVSLLMMVFMFPETLYRRSSSIPNAVDSSSSHGSSTPETKSEEPTITAAKLSSASSKELSARSNEHIPTATSHHITGRPTPAQFSLIPRLHLTPLEIKQTLLLDVLAPLQIVFYPIILWVIFAFGMTTTCLLALNLTQSQVFAAPPYNFSPAAVGFVNFALVVGGIVGLCTAGPVSDWLSLRLARRNGGVREPEMRLWVLVPYVAICLVGMTITAVGYQRHWPWQAIVVIGYGFVGIISVSLPTILISYAVDCYKHIPGQIMVSSTVVKNTFGFGLIFFFNDWAVSDGFIPPVLTIMALSVGSTVVGMVVFLRWGKSFRRRTAGSRLHDL</sequence>
<feature type="transmembrane region" description="Helical" evidence="6">
    <location>
        <begin position="55"/>
        <end position="76"/>
    </location>
</feature>
<accession>A0A8T9BVW0</accession>
<dbReference type="InterPro" id="IPR020846">
    <property type="entry name" value="MFS_dom"/>
</dbReference>
<keyword evidence="4 6" id="KW-0472">Membrane</keyword>
<dbReference type="Pfam" id="PF07690">
    <property type="entry name" value="MFS_1"/>
    <property type="match status" value="1"/>
</dbReference>
<feature type="transmembrane region" description="Helical" evidence="6">
    <location>
        <begin position="88"/>
        <end position="108"/>
    </location>
</feature>
<dbReference type="AlphaFoldDB" id="A0A8T9BVW0"/>
<dbReference type="Proteomes" id="UP000469558">
    <property type="component" value="Unassembled WGS sequence"/>
</dbReference>
<keyword evidence="9" id="KW-1185">Reference proteome</keyword>
<evidence type="ECO:0000256" key="6">
    <source>
        <dbReference type="SAM" id="Phobius"/>
    </source>
</evidence>
<evidence type="ECO:0000256" key="5">
    <source>
        <dbReference type="SAM" id="MobiDB-lite"/>
    </source>
</evidence>
<dbReference type="GO" id="GO:0005886">
    <property type="term" value="C:plasma membrane"/>
    <property type="evidence" value="ECO:0007669"/>
    <property type="project" value="TreeGrafter"/>
</dbReference>
<evidence type="ECO:0000256" key="3">
    <source>
        <dbReference type="ARBA" id="ARBA00022989"/>
    </source>
</evidence>
<feature type="transmembrane region" description="Helical" evidence="6">
    <location>
        <begin position="179"/>
        <end position="198"/>
    </location>
</feature>
<evidence type="ECO:0000313" key="8">
    <source>
        <dbReference type="EMBL" id="TVY65660.1"/>
    </source>
</evidence>
<feature type="transmembrane region" description="Helical" evidence="6">
    <location>
        <begin position="505"/>
        <end position="525"/>
    </location>
</feature>
<evidence type="ECO:0000256" key="2">
    <source>
        <dbReference type="ARBA" id="ARBA00022692"/>
    </source>
</evidence>
<dbReference type="PANTHER" id="PTHR23502:SF149">
    <property type="entry name" value="TRANSPORTER, PUTATIVE-RELATED"/>
    <property type="match status" value="1"/>
</dbReference>
<protein>
    <submittedName>
        <fullName evidence="8">Protein HOL1</fullName>
    </submittedName>
</protein>
<comment type="subcellular location">
    <subcellularLocation>
        <location evidence="1">Membrane</location>
        <topology evidence="1">Multi-pass membrane protein</topology>
    </subcellularLocation>
</comment>
<feature type="transmembrane region" description="Helical" evidence="6">
    <location>
        <begin position="474"/>
        <end position="493"/>
    </location>
</feature>
<gene>
    <name evidence="8" type="primary">HOL1_2</name>
    <name evidence="8" type="ORF">LSUE1_G008063</name>
</gene>
<dbReference type="OrthoDB" id="5215911at2759"/>
<dbReference type="Gene3D" id="1.20.1250.20">
    <property type="entry name" value="MFS general substrate transporter like domains"/>
    <property type="match status" value="1"/>
</dbReference>
<dbReference type="PANTHER" id="PTHR23502">
    <property type="entry name" value="MAJOR FACILITATOR SUPERFAMILY"/>
    <property type="match status" value="1"/>
</dbReference>
<feature type="transmembrane region" description="Helical" evidence="6">
    <location>
        <begin position="204"/>
        <end position="224"/>
    </location>
</feature>
<feature type="region of interest" description="Disordered" evidence="5">
    <location>
        <begin position="239"/>
        <end position="260"/>
    </location>
</feature>
<evidence type="ECO:0000256" key="1">
    <source>
        <dbReference type="ARBA" id="ARBA00004141"/>
    </source>
</evidence>
<feature type="transmembrane region" description="Helical" evidence="6">
    <location>
        <begin position="437"/>
        <end position="462"/>
    </location>
</feature>
<evidence type="ECO:0000259" key="7">
    <source>
        <dbReference type="PROSITE" id="PS50850"/>
    </source>
</evidence>
<dbReference type="InterPro" id="IPR011701">
    <property type="entry name" value="MFS"/>
</dbReference>